<dbReference type="GO" id="GO:0016042">
    <property type="term" value="P:lipid catabolic process"/>
    <property type="evidence" value="ECO:0007669"/>
    <property type="project" value="UniProtKB-KW"/>
</dbReference>
<sequence length="152" mass="16781">MGLFGSSSPAPAEAYFSPGMACLQQIVHRFVSVRKTVDVCVFTITDDRIASAILAAHRRKVALRIITDNDKAFDLGSDIARFQDAGIAVKIDRTPAHMHHKFAIFDRARLVNGSYNWTRSATDVNAENIIDTGDPALVTAFAAEFERLWKSL</sequence>
<keyword evidence="9" id="KW-1185">Reference proteome</keyword>
<evidence type="ECO:0000256" key="3">
    <source>
        <dbReference type="ARBA" id="ARBA00012027"/>
    </source>
</evidence>
<dbReference type="EC" id="3.1.4.4" evidence="3"/>
<dbReference type="CDD" id="cd09171">
    <property type="entry name" value="PLDc_vPLD6_like"/>
    <property type="match status" value="1"/>
</dbReference>
<dbReference type="PANTHER" id="PTHR43856:SF1">
    <property type="entry name" value="MITOCHONDRIAL CARDIOLIPIN HYDROLASE"/>
    <property type="match status" value="1"/>
</dbReference>
<reference evidence="9" key="1">
    <citation type="submission" date="2019-08" db="EMBL/GenBank/DDBJ databases">
        <title>Limnoglobus roseus gen. nov., sp. nov., a novel freshwater planctomycete with a giant genome from the family Gemmataceae.</title>
        <authorList>
            <person name="Kulichevskaya I.S."/>
            <person name="Naumoff D.G."/>
            <person name="Miroshnikov K."/>
            <person name="Ivanova A."/>
            <person name="Philippov D.A."/>
            <person name="Hakobyan A."/>
            <person name="Rijpstra I.C."/>
            <person name="Sinninghe Damste J.S."/>
            <person name="Liesack W."/>
            <person name="Dedysh S.N."/>
        </authorList>
    </citation>
    <scope>NUCLEOTIDE SEQUENCE [LARGE SCALE GENOMIC DNA]</scope>
    <source>
        <strain evidence="9">PX52</strain>
    </source>
</reference>
<accession>A0A5C1ASJ5</accession>
<keyword evidence="5" id="KW-0442">Lipid degradation</keyword>
<dbReference type="Proteomes" id="UP000324974">
    <property type="component" value="Chromosome"/>
</dbReference>
<keyword evidence="6" id="KW-0443">Lipid metabolism</keyword>
<evidence type="ECO:0000256" key="1">
    <source>
        <dbReference type="ARBA" id="ARBA00000798"/>
    </source>
</evidence>
<dbReference type="GO" id="GO:0004630">
    <property type="term" value="F:phospholipase D activity"/>
    <property type="evidence" value="ECO:0007669"/>
    <property type="project" value="UniProtKB-EC"/>
</dbReference>
<proteinExistence type="inferred from homology"/>
<dbReference type="Gene3D" id="3.30.870.10">
    <property type="entry name" value="Endonuclease Chain A"/>
    <property type="match status" value="1"/>
</dbReference>
<evidence type="ECO:0000256" key="6">
    <source>
        <dbReference type="ARBA" id="ARBA00023098"/>
    </source>
</evidence>
<feature type="domain" description="Phospholipase D-like" evidence="7">
    <location>
        <begin position="29"/>
        <end position="149"/>
    </location>
</feature>
<dbReference type="OrthoDB" id="9765044at2"/>
<name>A0A5C1ASJ5_9BACT</name>
<evidence type="ECO:0000256" key="2">
    <source>
        <dbReference type="ARBA" id="ARBA00008664"/>
    </source>
</evidence>
<evidence type="ECO:0000313" key="8">
    <source>
        <dbReference type="EMBL" id="QEL21063.1"/>
    </source>
</evidence>
<dbReference type="AlphaFoldDB" id="A0A5C1ASJ5"/>
<dbReference type="EMBL" id="CP042425">
    <property type="protein sequence ID" value="QEL21063.1"/>
    <property type="molecule type" value="Genomic_DNA"/>
</dbReference>
<evidence type="ECO:0000256" key="4">
    <source>
        <dbReference type="ARBA" id="ARBA00022801"/>
    </source>
</evidence>
<gene>
    <name evidence="8" type="ORF">PX52LOC_08192</name>
</gene>
<dbReference type="KEGG" id="lrs:PX52LOC_08192"/>
<dbReference type="InterPro" id="IPR051406">
    <property type="entry name" value="PLD_domain"/>
</dbReference>
<dbReference type="InterPro" id="IPR025202">
    <property type="entry name" value="PLD-like_dom"/>
</dbReference>
<protein>
    <recommendedName>
        <fullName evidence="3">phospholipase D</fullName>
        <ecNumber evidence="3">3.1.4.4</ecNumber>
    </recommendedName>
</protein>
<dbReference type="GO" id="GO:0016891">
    <property type="term" value="F:RNA endonuclease activity producing 5'-phosphomonoesters, hydrolytic mechanism"/>
    <property type="evidence" value="ECO:0007669"/>
    <property type="project" value="TreeGrafter"/>
</dbReference>
<dbReference type="Pfam" id="PF13091">
    <property type="entry name" value="PLDc_2"/>
    <property type="match status" value="1"/>
</dbReference>
<comment type="similarity">
    <text evidence="2">Belongs to the phospholipase D family.</text>
</comment>
<organism evidence="8 9">
    <name type="scientific">Limnoglobus roseus</name>
    <dbReference type="NCBI Taxonomy" id="2598579"/>
    <lineage>
        <taxon>Bacteria</taxon>
        <taxon>Pseudomonadati</taxon>
        <taxon>Planctomycetota</taxon>
        <taxon>Planctomycetia</taxon>
        <taxon>Gemmatales</taxon>
        <taxon>Gemmataceae</taxon>
        <taxon>Limnoglobus</taxon>
    </lineage>
</organism>
<evidence type="ECO:0000313" key="9">
    <source>
        <dbReference type="Proteomes" id="UP000324974"/>
    </source>
</evidence>
<keyword evidence="4" id="KW-0378">Hydrolase</keyword>
<dbReference type="PANTHER" id="PTHR43856">
    <property type="entry name" value="CARDIOLIPIN HYDROLASE"/>
    <property type="match status" value="1"/>
</dbReference>
<comment type="catalytic activity">
    <reaction evidence="1">
        <text>a 1,2-diacyl-sn-glycero-3-phosphocholine + H2O = a 1,2-diacyl-sn-glycero-3-phosphate + choline + H(+)</text>
        <dbReference type="Rhea" id="RHEA:14445"/>
        <dbReference type="ChEBI" id="CHEBI:15354"/>
        <dbReference type="ChEBI" id="CHEBI:15377"/>
        <dbReference type="ChEBI" id="CHEBI:15378"/>
        <dbReference type="ChEBI" id="CHEBI:57643"/>
        <dbReference type="ChEBI" id="CHEBI:58608"/>
        <dbReference type="EC" id="3.1.4.4"/>
    </reaction>
</comment>
<evidence type="ECO:0000259" key="7">
    <source>
        <dbReference type="Pfam" id="PF13091"/>
    </source>
</evidence>
<dbReference type="RefSeq" id="WP_149115305.1">
    <property type="nucleotide sequence ID" value="NZ_CP042425.1"/>
</dbReference>
<evidence type="ECO:0000256" key="5">
    <source>
        <dbReference type="ARBA" id="ARBA00022963"/>
    </source>
</evidence>
<dbReference type="SUPFAM" id="SSF56024">
    <property type="entry name" value="Phospholipase D/nuclease"/>
    <property type="match status" value="1"/>
</dbReference>